<evidence type="ECO:0000256" key="4">
    <source>
        <dbReference type="ARBA" id="ARBA00010662"/>
    </source>
</evidence>
<comment type="catalytic activity">
    <reaction evidence="1 7">
        <text>6-phospho-D-glucono-1,5-lactone + H2O = 6-phospho-D-gluconate + H(+)</text>
        <dbReference type="Rhea" id="RHEA:12556"/>
        <dbReference type="ChEBI" id="CHEBI:15377"/>
        <dbReference type="ChEBI" id="CHEBI:15378"/>
        <dbReference type="ChEBI" id="CHEBI:57955"/>
        <dbReference type="ChEBI" id="CHEBI:58759"/>
        <dbReference type="EC" id="3.1.1.31"/>
    </reaction>
</comment>
<dbReference type="GO" id="GO:0006098">
    <property type="term" value="P:pentose-phosphate shunt"/>
    <property type="evidence" value="ECO:0007669"/>
    <property type="project" value="UniProtKB-UniPathway"/>
</dbReference>
<dbReference type="GO" id="GO:0017057">
    <property type="term" value="F:6-phosphogluconolactonase activity"/>
    <property type="evidence" value="ECO:0007669"/>
    <property type="project" value="UniProtKB-UniRule"/>
</dbReference>
<accession>A0A1V3C1R3</accession>
<sequence>MSEPEIVRHSDAGALADSVALKLVNMIVQAESDKRDFHLVLTGGGIGIRTLEAVRDHAKEAGISWSHVHLWWGDERFLPDKDPERNETQACEALIDAVSVPPHNVHPIPASDGMDGDHVEHAATRYGREMAVAARGRGPVPAFDVCLLGVGPDAHVASLFPGLPGVREEEASVTAVHDSPKPPPQRISLTMPSIRAAREVWVLASGEGKAEAVRLGLAGGSVDEAPVAGARGAERTVFWLDEAAASKL</sequence>
<comment type="similarity">
    <text evidence="4 7">Belongs to the glucosamine/galactosamine-6-phosphate isomerase family. 6-phosphogluconolactonase subfamily.</text>
</comment>
<proteinExistence type="inferred from homology"/>
<protein>
    <recommendedName>
        <fullName evidence="6 7">6-phosphogluconolactonase</fullName>
        <shortName evidence="7">6PGL</shortName>
        <ecNumber evidence="5 7">3.1.1.31</ecNumber>
    </recommendedName>
</protein>
<dbReference type="InterPro" id="IPR037171">
    <property type="entry name" value="NagB/RpiA_transferase-like"/>
</dbReference>
<dbReference type="InterPro" id="IPR006148">
    <property type="entry name" value="Glc/Gal-6P_isomerase"/>
</dbReference>
<dbReference type="PANTHER" id="PTHR11054">
    <property type="entry name" value="6-PHOSPHOGLUCONOLACTONASE"/>
    <property type="match status" value="1"/>
</dbReference>
<dbReference type="RefSeq" id="WP_077690985.1">
    <property type="nucleotide sequence ID" value="NZ_MCOK01000001.1"/>
</dbReference>
<reference evidence="10" key="1">
    <citation type="submission" date="2016-08" db="EMBL/GenBank/DDBJ databases">
        <authorList>
            <person name="Tokovenko B."/>
            <person name="Kalinowski J."/>
        </authorList>
    </citation>
    <scope>NUCLEOTIDE SEQUENCE [LARGE SCALE GENOMIC DNA]</scope>
    <source>
        <strain evidence="10">UTMC102</strain>
    </source>
</reference>
<dbReference type="AlphaFoldDB" id="A0A1V3C1R3"/>
<dbReference type="SUPFAM" id="SSF100950">
    <property type="entry name" value="NagB/RpiA/CoA transferase-like"/>
    <property type="match status" value="1"/>
</dbReference>
<feature type="domain" description="Glucosamine/galactosamine-6-phosphate isomerase" evidence="8">
    <location>
        <begin position="11"/>
        <end position="239"/>
    </location>
</feature>
<evidence type="ECO:0000256" key="7">
    <source>
        <dbReference type="RuleBase" id="RU365095"/>
    </source>
</evidence>
<evidence type="ECO:0000259" key="8">
    <source>
        <dbReference type="Pfam" id="PF01182"/>
    </source>
</evidence>
<dbReference type="InterPro" id="IPR005900">
    <property type="entry name" value="6-phosphogluconolactonase_DevB"/>
</dbReference>
<evidence type="ECO:0000313" key="10">
    <source>
        <dbReference type="Proteomes" id="UP000189004"/>
    </source>
</evidence>
<dbReference type="STRING" id="501010.NOSIN_12795"/>
<dbReference type="Pfam" id="PF01182">
    <property type="entry name" value="Glucosamine_iso"/>
    <property type="match status" value="1"/>
</dbReference>
<name>A0A1V3C1R3_9ACTN</name>
<dbReference type="CDD" id="cd01400">
    <property type="entry name" value="6PGL"/>
    <property type="match status" value="1"/>
</dbReference>
<evidence type="ECO:0000256" key="6">
    <source>
        <dbReference type="ARBA" id="ARBA00020337"/>
    </source>
</evidence>
<evidence type="ECO:0000256" key="5">
    <source>
        <dbReference type="ARBA" id="ARBA00013198"/>
    </source>
</evidence>
<evidence type="ECO:0000256" key="2">
    <source>
        <dbReference type="ARBA" id="ARBA00002681"/>
    </source>
</evidence>
<dbReference type="Gene3D" id="3.40.50.1360">
    <property type="match status" value="1"/>
</dbReference>
<keyword evidence="7" id="KW-0378">Hydrolase</keyword>
<dbReference type="OrthoDB" id="9810967at2"/>
<organism evidence="9 10">
    <name type="scientific">Nocardiopsis sinuspersici</name>
    <dbReference type="NCBI Taxonomy" id="501010"/>
    <lineage>
        <taxon>Bacteria</taxon>
        <taxon>Bacillati</taxon>
        <taxon>Actinomycetota</taxon>
        <taxon>Actinomycetes</taxon>
        <taxon>Streptosporangiales</taxon>
        <taxon>Nocardiopsidaceae</taxon>
        <taxon>Nocardiopsis</taxon>
    </lineage>
</organism>
<evidence type="ECO:0000313" key="9">
    <source>
        <dbReference type="EMBL" id="OOC54582.1"/>
    </source>
</evidence>
<evidence type="ECO:0000256" key="3">
    <source>
        <dbReference type="ARBA" id="ARBA00004961"/>
    </source>
</evidence>
<dbReference type="InterPro" id="IPR039104">
    <property type="entry name" value="6PGL"/>
</dbReference>
<dbReference type="Proteomes" id="UP000189004">
    <property type="component" value="Unassembled WGS sequence"/>
</dbReference>
<evidence type="ECO:0000256" key="1">
    <source>
        <dbReference type="ARBA" id="ARBA00000832"/>
    </source>
</evidence>
<comment type="caution">
    <text evidence="9">The sequence shown here is derived from an EMBL/GenBank/DDBJ whole genome shotgun (WGS) entry which is preliminary data.</text>
</comment>
<comment type="pathway">
    <text evidence="3 7">Carbohydrate degradation; pentose phosphate pathway; D-ribulose 5-phosphate from D-glucose 6-phosphate (oxidative stage): step 2/3.</text>
</comment>
<dbReference type="EC" id="3.1.1.31" evidence="5 7"/>
<dbReference type="EMBL" id="MCOK01000001">
    <property type="protein sequence ID" value="OOC54582.1"/>
    <property type="molecule type" value="Genomic_DNA"/>
</dbReference>
<dbReference type="NCBIfam" id="TIGR01198">
    <property type="entry name" value="pgl"/>
    <property type="match status" value="1"/>
</dbReference>
<dbReference type="GO" id="GO:0005975">
    <property type="term" value="P:carbohydrate metabolic process"/>
    <property type="evidence" value="ECO:0007669"/>
    <property type="project" value="UniProtKB-UniRule"/>
</dbReference>
<keyword evidence="10" id="KW-1185">Reference proteome</keyword>
<comment type="function">
    <text evidence="2 7">Hydrolysis of 6-phosphogluconolactone to 6-phosphogluconate.</text>
</comment>
<dbReference type="PANTHER" id="PTHR11054:SF0">
    <property type="entry name" value="6-PHOSPHOGLUCONOLACTONASE"/>
    <property type="match status" value="1"/>
</dbReference>
<gene>
    <name evidence="7" type="primary">pgl</name>
    <name evidence="9" type="ORF">NOSIN_12795</name>
</gene>
<dbReference type="UniPathway" id="UPA00115">
    <property type="reaction ID" value="UER00409"/>
</dbReference>